<dbReference type="InterPro" id="IPR024079">
    <property type="entry name" value="MetalloPept_cat_dom_sf"/>
</dbReference>
<dbReference type="GO" id="GO:0030198">
    <property type="term" value="P:extracellular matrix organization"/>
    <property type="evidence" value="ECO:0007669"/>
    <property type="project" value="TreeGrafter"/>
</dbReference>
<evidence type="ECO:0000256" key="7">
    <source>
        <dbReference type="ARBA" id="ARBA00022833"/>
    </source>
</evidence>
<dbReference type="InterPro" id="IPR007280">
    <property type="entry name" value="Peptidase_C_arc/bac"/>
</dbReference>
<accession>A0A7Y2H3G1</accession>
<evidence type="ECO:0000256" key="5">
    <source>
        <dbReference type="ARBA" id="ARBA00022729"/>
    </source>
</evidence>
<keyword evidence="3 13" id="KW-0645">Protease</keyword>
<evidence type="ECO:0000256" key="1">
    <source>
        <dbReference type="ARBA" id="ARBA00001947"/>
    </source>
</evidence>
<keyword evidence="8 13" id="KW-0482">Metalloprotease</keyword>
<reference evidence="13 14" key="1">
    <citation type="submission" date="2020-03" db="EMBL/GenBank/DDBJ databases">
        <title>Metabolic flexibility allows generalist bacteria to become dominant in a frequently disturbed ecosystem.</title>
        <authorList>
            <person name="Chen Y.-J."/>
            <person name="Leung P.M."/>
            <person name="Bay S.K."/>
            <person name="Hugenholtz P."/>
            <person name="Kessler A.J."/>
            <person name="Shelley G."/>
            <person name="Waite D.W."/>
            <person name="Cook P.L."/>
            <person name="Greening C."/>
        </authorList>
    </citation>
    <scope>NUCLEOTIDE SEQUENCE [LARGE SCALE GENOMIC DNA]</scope>
    <source>
        <strain evidence="13">SS_bin_28</strain>
    </source>
</reference>
<dbReference type="GO" id="GO:0031012">
    <property type="term" value="C:extracellular matrix"/>
    <property type="evidence" value="ECO:0007669"/>
    <property type="project" value="InterPro"/>
</dbReference>
<dbReference type="GO" id="GO:0006508">
    <property type="term" value="P:proteolysis"/>
    <property type="evidence" value="ECO:0007669"/>
    <property type="project" value="UniProtKB-KW"/>
</dbReference>
<sequence length="796" mass="84419">MLRELRSFVIHTKPVRLFPFLILLFAFAPSNAGQNQELVATAHTIEEPLAPLALCWHKDTDPAVVDAFIRNLPLGIEFSLNPSSAQLSSRWSSTATNGTGLGQGDPTVLTWSIVPDGTNIDGFAGEPSSPSNLVARLGSIYGVSTADTNYLDEPWFHLFAETFDRWSELSGIDYVYEPADDGADFSSFSSANPGVLGVRGDVRIGGHPIDGNSGVLGYNFFPNNSEMVLDTDDTFFNNVSNSSRRLRNVVAHEAGHGLGFRHVESNNASFLMEPFINTSFDGPQLDEVLGVHRHYGDAEEPGDNATGALALGVINPGDSFFLGGDAGDTFVQPADTDFLSIDDDSDADWYSFTASANGPVTVTITPVGPTYNQGPQNGTQAPLDVQAQSDLSVDLIDTDQITVLATANAGALASPEVIFEEPLTAGTYYVRVSGLSSNKIQLYSIQVDIPALPNTPPTAVCQDVQSCDGDVTALEVDNGSSDPDLDPLGFVLEPTGPYAPGVTNVNLIVSDGTEADTCSAQITVNQAPVAACQDIMLPGVQDSSGCFAEVDAGQLDNGSFDPDGDNLNITLVPAGPYFAGENDILFIVADSCGAADTCAAKVIVECAVPVELAAFSVNRSESGAVLQWEVAEATDHAGFHVFQQQLGSTRDKVTNRLLTGSDQYMFVDASAPRGPVDYWLQEISRSGLATWHGPFRLSASPFITPSVVLAPARPNPFAAATLITYNLPEASPVRLEVFDAQGRLVRTLANGVQAAGEHVVRWNGDMEDGGRAAAGLYIVRLGAGNVSRIQKTVYAP</sequence>
<dbReference type="Proteomes" id="UP000547674">
    <property type="component" value="Unassembled WGS sequence"/>
</dbReference>
<comment type="similarity">
    <text evidence="2">Belongs to the peptidase M10A family.</text>
</comment>
<dbReference type="Gene3D" id="2.60.40.4070">
    <property type="match status" value="1"/>
</dbReference>
<evidence type="ECO:0000256" key="2">
    <source>
        <dbReference type="ARBA" id="ARBA00010370"/>
    </source>
</evidence>
<dbReference type="SUPFAM" id="SSF55486">
    <property type="entry name" value="Metalloproteases ('zincins'), catalytic domain"/>
    <property type="match status" value="1"/>
</dbReference>
<feature type="domain" description="Peptidase C-terminal archaeal/bacterial" evidence="11">
    <location>
        <begin position="346"/>
        <end position="434"/>
    </location>
</feature>
<dbReference type="GO" id="GO:0008270">
    <property type="term" value="F:zinc ion binding"/>
    <property type="evidence" value="ECO:0007669"/>
    <property type="project" value="InterPro"/>
</dbReference>
<dbReference type="InterPro" id="IPR001818">
    <property type="entry name" value="Pept_M10_metallopeptidase"/>
</dbReference>
<evidence type="ECO:0000256" key="8">
    <source>
        <dbReference type="ARBA" id="ARBA00023049"/>
    </source>
</evidence>
<dbReference type="PANTHER" id="PTHR10201:SF291">
    <property type="entry name" value="MATRIX METALLOPROTEINASE 1, ISOFORM C-RELATED"/>
    <property type="match status" value="1"/>
</dbReference>
<evidence type="ECO:0000256" key="6">
    <source>
        <dbReference type="ARBA" id="ARBA00022801"/>
    </source>
</evidence>
<evidence type="ECO:0000256" key="4">
    <source>
        <dbReference type="ARBA" id="ARBA00022723"/>
    </source>
</evidence>
<comment type="cofactor">
    <cofactor evidence="1">
        <name>Zn(2+)</name>
        <dbReference type="ChEBI" id="CHEBI:29105"/>
    </cofactor>
</comment>
<dbReference type="Gene3D" id="3.40.390.10">
    <property type="entry name" value="Collagenase (Catalytic Domain)"/>
    <property type="match status" value="1"/>
</dbReference>
<dbReference type="InterPro" id="IPR025965">
    <property type="entry name" value="FlgD/Vpr_Ig-like"/>
</dbReference>
<feature type="domain" description="FlgD/Vpr Ig-like" evidence="12">
    <location>
        <begin position="723"/>
        <end position="781"/>
    </location>
</feature>
<protein>
    <submittedName>
        <fullName evidence="13">Matrixin family metalloprotease</fullName>
    </submittedName>
</protein>
<dbReference type="NCBIfam" id="TIGR04183">
    <property type="entry name" value="Por_Secre_tail"/>
    <property type="match status" value="1"/>
</dbReference>
<organism evidence="13 14">
    <name type="scientific">Eiseniibacteriota bacterium</name>
    <dbReference type="NCBI Taxonomy" id="2212470"/>
    <lineage>
        <taxon>Bacteria</taxon>
        <taxon>Candidatus Eiseniibacteriota</taxon>
    </lineage>
</organism>
<feature type="signal peptide" evidence="9">
    <location>
        <begin position="1"/>
        <end position="32"/>
    </location>
</feature>
<dbReference type="PANTHER" id="PTHR10201">
    <property type="entry name" value="MATRIX METALLOPROTEINASE"/>
    <property type="match status" value="1"/>
</dbReference>
<evidence type="ECO:0000313" key="14">
    <source>
        <dbReference type="Proteomes" id="UP000547674"/>
    </source>
</evidence>
<comment type="caution">
    <text evidence="13">The sequence shown here is derived from an EMBL/GenBank/DDBJ whole genome shotgun (WGS) entry which is preliminary data.</text>
</comment>
<feature type="domain" description="Peptidase M10 metallopeptidase" evidence="10">
    <location>
        <begin position="159"/>
        <end position="278"/>
    </location>
</feature>
<dbReference type="Pfam" id="PF13860">
    <property type="entry name" value="FlgD_ig"/>
    <property type="match status" value="1"/>
</dbReference>
<keyword evidence="6" id="KW-0378">Hydrolase</keyword>
<proteinExistence type="inferred from homology"/>
<evidence type="ECO:0000259" key="11">
    <source>
        <dbReference type="Pfam" id="PF04151"/>
    </source>
</evidence>
<dbReference type="InterPro" id="IPR026444">
    <property type="entry name" value="Secre_tail"/>
</dbReference>
<dbReference type="GO" id="GO:0030574">
    <property type="term" value="P:collagen catabolic process"/>
    <property type="evidence" value="ECO:0007669"/>
    <property type="project" value="TreeGrafter"/>
</dbReference>
<dbReference type="Pfam" id="PF04151">
    <property type="entry name" value="PPC"/>
    <property type="match status" value="1"/>
</dbReference>
<keyword evidence="4" id="KW-0479">Metal-binding</keyword>
<evidence type="ECO:0000256" key="3">
    <source>
        <dbReference type="ARBA" id="ARBA00022670"/>
    </source>
</evidence>
<name>A0A7Y2H3G1_UNCEI</name>
<evidence type="ECO:0000313" key="13">
    <source>
        <dbReference type="EMBL" id="NNF07688.1"/>
    </source>
</evidence>
<keyword evidence="5 9" id="KW-0732">Signal</keyword>
<keyword evidence="7" id="KW-0862">Zinc</keyword>
<dbReference type="GO" id="GO:0004222">
    <property type="term" value="F:metalloendopeptidase activity"/>
    <property type="evidence" value="ECO:0007669"/>
    <property type="project" value="InterPro"/>
</dbReference>
<dbReference type="EMBL" id="JABDJR010000524">
    <property type="protein sequence ID" value="NNF07688.1"/>
    <property type="molecule type" value="Genomic_DNA"/>
</dbReference>
<feature type="chain" id="PRO_5031140741" evidence="9">
    <location>
        <begin position="33"/>
        <end position="796"/>
    </location>
</feature>
<evidence type="ECO:0000256" key="9">
    <source>
        <dbReference type="SAM" id="SignalP"/>
    </source>
</evidence>
<gene>
    <name evidence="13" type="ORF">HKN21_13075</name>
</gene>
<evidence type="ECO:0000259" key="12">
    <source>
        <dbReference type="Pfam" id="PF13860"/>
    </source>
</evidence>
<dbReference type="AlphaFoldDB" id="A0A7Y2H3G1"/>
<dbReference type="Gene3D" id="2.60.120.380">
    <property type="match status" value="1"/>
</dbReference>
<evidence type="ECO:0000259" key="10">
    <source>
        <dbReference type="Pfam" id="PF00413"/>
    </source>
</evidence>
<dbReference type="Pfam" id="PF00413">
    <property type="entry name" value="Peptidase_M10"/>
    <property type="match status" value="1"/>
</dbReference>